<evidence type="ECO:0000256" key="1">
    <source>
        <dbReference type="ARBA" id="ARBA00004123"/>
    </source>
</evidence>
<dbReference type="AlphaFoldDB" id="A0A9D4WY98"/>
<dbReference type="Pfam" id="PF00125">
    <property type="entry name" value="Histone"/>
    <property type="match status" value="1"/>
</dbReference>
<dbReference type="Gramene" id="Psat05G0544900-T1">
    <property type="protein sequence ID" value="KAI5409982.1"/>
    <property type="gene ID" value="KIW84_055449"/>
</dbReference>
<keyword evidence="10" id="KW-1185">Reference proteome</keyword>
<comment type="similarity">
    <text evidence="3">Belongs to the histone H2A family.</text>
</comment>
<dbReference type="PANTHER" id="PTHR23430">
    <property type="entry name" value="HISTONE H2A"/>
    <property type="match status" value="1"/>
</dbReference>
<dbReference type="GO" id="GO:0000786">
    <property type="term" value="C:nucleosome"/>
    <property type="evidence" value="ECO:0007669"/>
    <property type="project" value="InterPro"/>
</dbReference>
<organism evidence="9 10">
    <name type="scientific">Pisum sativum</name>
    <name type="common">Garden pea</name>
    <name type="synonym">Lathyrus oleraceus</name>
    <dbReference type="NCBI Taxonomy" id="3888"/>
    <lineage>
        <taxon>Eukaryota</taxon>
        <taxon>Viridiplantae</taxon>
        <taxon>Streptophyta</taxon>
        <taxon>Embryophyta</taxon>
        <taxon>Tracheophyta</taxon>
        <taxon>Spermatophyta</taxon>
        <taxon>Magnoliopsida</taxon>
        <taxon>eudicotyledons</taxon>
        <taxon>Gunneridae</taxon>
        <taxon>Pentapetalae</taxon>
        <taxon>rosids</taxon>
        <taxon>fabids</taxon>
        <taxon>Fabales</taxon>
        <taxon>Fabaceae</taxon>
        <taxon>Papilionoideae</taxon>
        <taxon>50 kb inversion clade</taxon>
        <taxon>NPAAA clade</taxon>
        <taxon>Hologalegina</taxon>
        <taxon>IRL clade</taxon>
        <taxon>Fabeae</taxon>
        <taxon>Lathyrus</taxon>
    </lineage>
</organism>
<evidence type="ECO:0000313" key="9">
    <source>
        <dbReference type="EMBL" id="KAI5409982.1"/>
    </source>
</evidence>
<evidence type="ECO:0000259" key="8">
    <source>
        <dbReference type="Pfam" id="PF16211"/>
    </source>
</evidence>
<gene>
    <name evidence="9" type="ORF">KIW84_055449</name>
</gene>
<dbReference type="PRINTS" id="PR00620">
    <property type="entry name" value="HISTONEH2A"/>
</dbReference>
<feature type="domain" description="Histone H2A C-terminal" evidence="8">
    <location>
        <begin position="267"/>
        <end position="299"/>
    </location>
</feature>
<dbReference type="Gene3D" id="1.10.20.10">
    <property type="entry name" value="Histone, subunit A"/>
    <property type="match status" value="1"/>
</dbReference>
<feature type="signal peptide" evidence="6">
    <location>
        <begin position="1"/>
        <end position="20"/>
    </location>
</feature>
<comment type="caution">
    <text evidence="9">The sequence shown here is derived from an EMBL/GenBank/DDBJ whole genome shotgun (WGS) entry which is preliminary data.</text>
</comment>
<comment type="subcellular location">
    <subcellularLocation>
        <location evidence="2">Chromosome</location>
    </subcellularLocation>
    <subcellularLocation>
        <location evidence="1">Nucleus</location>
    </subcellularLocation>
</comment>
<evidence type="ECO:0000256" key="2">
    <source>
        <dbReference type="ARBA" id="ARBA00004286"/>
    </source>
</evidence>
<name>A0A9D4WY98_PEA</name>
<evidence type="ECO:0000256" key="5">
    <source>
        <dbReference type="ARBA" id="ARBA00023242"/>
    </source>
</evidence>
<dbReference type="EMBL" id="JAMSHJ010000005">
    <property type="protein sequence ID" value="KAI5409982.1"/>
    <property type="molecule type" value="Genomic_DNA"/>
</dbReference>
<dbReference type="FunFam" id="1.10.20.10:FF:000103">
    <property type="entry name" value="Histone H2A type 1"/>
    <property type="match status" value="1"/>
</dbReference>
<keyword evidence="4" id="KW-0158">Chromosome</keyword>
<dbReference type="SUPFAM" id="SSF47113">
    <property type="entry name" value="Histone-fold"/>
    <property type="match status" value="1"/>
</dbReference>
<dbReference type="CDD" id="cd00074">
    <property type="entry name" value="HFD_H2A"/>
    <property type="match status" value="1"/>
</dbReference>
<evidence type="ECO:0008006" key="11">
    <source>
        <dbReference type="Google" id="ProtNLM"/>
    </source>
</evidence>
<sequence length="305" mass="33477">MVSSWLVLIDFLSSHQLLSPIFLCHPWGRHGVQLLNGIHRRLSSFSNALPTDALPVRSLLSSTDNAAIADSICEAVEALMVGPTFGGTSTTLTPPSSFDFRPDKGSTTFADKIRHSWKSKDSSASIRYAKFNRGIFTNMTGARRRAGDILHGAAKKWRCSRNACLNFEEAKKYKHILYHAGFITSVDLNCNPAIDFFLRQLVGDEVLSMLMKEYRQRVGAGAPVYLAAVLEYLAAEVLQLARNAARDNKKTRIEPRHIQLAVRNDGEVSKLLGDVTIADGGVMPNIHNLLLPKKAGSSKGAGDDE</sequence>
<accession>A0A9D4WY98</accession>
<feature type="domain" description="Core Histone H2A/H2B/H3" evidence="7">
    <location>
        <begin position="213"/>
        <end position="263"/>
    </location>
</feature>
<keyword evidence="5" id="KW-0539">Nucleus</keyword>
<evidence type="ECO:0000313" key="10">
    <source>
        <dbReference type="Proteomes" id="UP001058974"/>
    </source>
</evidence>
<protein>
    <recommendedName>
        <fullName evidence="11">Histone H2A</fullName>
    </recommendedName>
</protein>
<dbReference type="Pfam" id="PF16211">
    <property type="entry name" value="Histone_H2A_C"/>
    <property type="match status" value="1"/>
</dbReference>
<feature type="chain" id="PRO_5039370965" description="Histone H2A" evidence="6">
    <location>
        <begin position="21"/>
        <end position="305"/>
    </location>
</feature>
<evidence type="ECO:0000256" key="3">
    <source>
        <dbReference type="ARBA" id="ARBA00010691"/>
    </source>
</evidence>
<evidence type="ECO:0000256" key="4">
    <source>
        <dbReference type="ARBA" id="ARBA00022454"/>
    </source>
</evidence>
<dbReference type="GO" id="GO:0046982">
    <property type="term" value="F:protein heterodimerization activity"/>
    <property type="evidence" value="ECO:0007669"/>
    <property type="project" value="InterPro"/>
</dbReference>
<dbReference type="InterPro" id="IPR002119">
    <property type="entry name" value="Histone_H2A"/>
</dbReference>
<dbReference type="SMART" id="SM00414">
    <property type="entry name" value="H2A"/>
    <property type="match status" value="1"/>
</dbReference>
<dbReference type="GO" id="GO:0030527">
    <property type="term" value="F:structural constituent of chromatin"/>
    <property type="evidence" value="ECO:0007669"/>
    <property type="project" value="InterPro"/>
</dbReference>
<keyword evidence="6" id="KW-0732">Signal</keyword>
<dbReference type="InterPro" id="IPR009072">
    <property type="entry name" value="Histone-fold"/>
</dbReference>
<dbReference type="GO" id="GO:0003677">
    <property type="term" value="F:DNA binding"/>
    <property type="evidence" value="ECO:0007669"/>
    <property type="project" value="InterPro"/>
</dbReference>
<evidence type="ECO:0000256" key="6">
    <source>
        <dbReference type="SAM" id="SignalP"/>
    </source>
</evidence>
<dbReference type="GO" id="GO:0005634">
    <property type="term" value="C:nucleus"/>
    <property type="evidence" value="ECO:0007669"/>
    <property type="project" value="UniProtKB-SubCell"/>
</dbReference>
<reference evidence="9 10" key="1">
    <citation type="journal article" date="2022" name="Nat. Genet.">
        <title>Improved pea reference genome and pan-genome highlight genomic features and evolutionary characteristics.</title>
        <authorList>
            <person name="Yang T."/>
            <person name="Liu R."/>
            <person name="Luo Y."/>
            <person name="Hu S."/>
            <person name="Wang D."/>
            <person name="Wang C."/>
            <person name="Pandey M.K."/>
            <person name="Ge S."/>
            <person name="Xu Q."/>
            <person name="Li N."/>
            <person name="Li G."/>
            <person name="Huang Y."/>
            <person name="Saxena R.K."/>
            <person name="Ji Y."/>
            <person name="Li M."/>
            <person name="Yan X."/>
            <person name="He Y."/>
            <person name="Liu Y."/>
            <person name="Wang X."/>
            <person name="Xiang C."/>
            <person name="Varshney R.K."/>
            <person name="Ding H."/>
            <person name="Gao S."/>
            <person name="Zong X."/>
        </authorList>
    </citation>
    <scope>NUCLEOTIDE SEQUENCE [LARGE SCALE GENOMIC DNA]</scope>
    <source>
        <strain evidence="9 10">cv. Zhongwan 6</strain>
    </source>
</reference>
<dbReference type="Proteomes" id="UP001058974">
    <property type="component" value="Chromosome 5"/>
</dbReference>
<evidence type="ECO:0000259" key="7">
    <source>
        <dbReference type="Pfam" id="PF00125"/>
    </source>
</evidence>
<proteinExistence type="inferred from homology"/>
<dbReference type="InterPro" id="IPR032454">
    <property type="entry name" value="Histone_H2A_C"/>
</dbReference>
<dbReference type="InterPro" id="IPR007125">
    <property type="entry name" value="H2A/H2B/H3"/>
</dbReference>